<dbReference type="PANTHER" id="PTHR43611:SF3">
    <property type="entry name" value="FLAVIN MONONUCLEOTIDE HYDROLASE 1, CHLOROPLATIC"/>
    <property type="match status" value="1"/>
</dbReference>
<protein>
    <recommendedName>
        <fullName evidence="3">HAD-like protein</fullName>
    </recommendedName>
</protein>
<dbReference type="InterPro" id="IPR006439">
    <property type="entry name" value="HAD-SF_hydro_IA"/>
</dbReference>
<dbReference type="RefSeq" id="XP_024336580.1">
    <property type="nucleotide sequence ID" value="XM_024486335.1"/>
</dbReference>
<dbReference type="CDD" id="cd02603">
    <property type="entry name" value="HAD_sEH-N_like"/>
    <property type="match status" value="1"/>
</dbReference>
<dbReference type="Gene3D" id="1.10.150.240">
    <property type="entry name" value="Putative phosphatase, domain 2"/>
    <property type="match status" value="1"/>
</dbReference>
<proteinExistence type="predicted"/>
<dbReference type="NCBIfam" id="TIGR01509">
    <property type="entry name" value="HAD-SF-IA-v3"/>
    <property type="match status" value="1"/>
</dbReference>
<dbReference type="SFLD" id="SFLDS00003">
    <property type="entry name" value="Haloacid_Dehalogenase"/>
    <property type="match status" value="1"/>
</dbReference>
<gene>
    <name evidence="1" type="ORF">POSPLADRAFT_1149674</name>
</gene>
<evidence type="ECO:0000313" key="1">
    <source>
        <dbReference type="EMBL" id="OSX59786.1"/>
    </source>
</evidence>
<keyword evidence="2" id="KW-1185">Reference proteome</keyword>
<accession>A0A1X6MU84</accession>
<evidence type="ECO:0000313" key="2">
    <source>
        <dbReference type="Proteomes" id="UP000194127"/>
    </source>
</evidence>
<sequence>MSYSTLILDLGDVLFTWSSQTQTSIPPRTFKSFLSSPIWADYERGLLSQTECYAHLAAEFSCDTETIATAFDRVRESLTCNDVLVTLVKELKAQSHGRLQVFALSNISAPDYEHVRRSSVDWTIFDNVYFSGSLGLRKPEEDIYRYLIEDTGIAPREAVFVDDKEENVAAARACGMRGIVFDKQGKGMHTLQSLFQPASQMGRDWLRRNAGKMESVTSGNIIFEENYAQLLILELTGDRSLIQLSQFPRTWNFFRESPFYRGEPYPNDLDDTSLALSVLPTDRTVLKDVMDEMLNWRTPEGIMLTYYDVSRPRIDPIVNVNVLTLFYLYGRGRELDSALDWVRDILATRAHLDGSYYYPSPDLFLYLVSRLLSVSADTHLHGQLAALLAMHVAERIGMPGDAMARACRVLVCMRCGVENVADMRALREMQNDDGGWDVGWLYKLGRSDVHIGNRGVATALAVKALEAVGPID</sequence>
<name>A0A1X6MU84_9APHY</name>
<dbReference type="InterPro" id="IPR023198">
    <property type="entry name" value="PGP-like_dom2"/>
</dbReference>
<dbReference type="SUPFAM" id="SSF56784">
    <property type="entry name" value="HAD-like"/>
    <property type="match status" value="1"/>
</dbReference>
<dbReference type="Gene3D" id="1.50.10.20">
    <property type="match status" value="1"/>
</dbReference>
<dbReference type="GeneID" id="36331284"/>
<dbReference type="InterPro" id="IPR008930">
    <property type="entry name" value="Terpenoid_cyclase/PrenylTrfase"/>
</dbReference>
<dbReference type="InterPro" id="IPR036412">
    <property type="entry name" value="HAD-like_sf"/>
</dbReference>
<reference evidence="1 2" key="1">
    <citation type="submission" date="2017-04" db="EMBL/GenBank/DDBJ databases">
        <title>Genome Sequence of the Model Brown-Rot Fungus Postia placenta SB12.</title>
        <authorList>
            <consortium name="DOE Joint Genome Institute"/>
            <person name="Gaskell J."/>
            <person name="Kersten P."/>
            <person name="Larrondo L.F."/>
            <person name="Canessa P."/>
            <person name="Martinez D."/>
            <person name="Hibbett D."/>
            <person name="Schmoll M."/>
            <person name="Kubicek C.P."/>
            <person name="Martinez A.T."/>
            <person name="Yadav J."/>
            <person name="Master E."/>
            <person name="Magnuson J.K."/>
            <person name="James T."/>
            <person name="Yaver D."/>
            <person name="Berka R."/>
            <person name="Labutti K."/>
            <person name="Lipzen A."/>
            <person name="Aerts A."/>
            <person name="Barry K."/>
            <person name="Henrissat B."/>
            <person name="Blanchette R."/>
            <person name="Grigoriev I."/>
            <person name="Cullen D."/>
        </authorList>
    </citation>
    <scope>NUCLEOTIDE SEQUENCE [LARGE SCALE GENOMIC DNA]</scope>
    <source>
        <strain evidence="1 2">MAD-698-R-SB12</strain>
    </source>
</reference>
<dbReference type="PANTHER" id="PTHR43611">
    <property type="entry name" value="ALPHA-D-GLUCOSE 1-PHOSPHATE PHOSPHATASE"/>
    <property type="match status" value="1"/>
</dbReference>
<dbReference type="InterPro" id="IPR023214">
    <property type="entry name" value="HAD_sf"/>
</dbReference>
<dbReference type="SUPFAM" id="SSF48239">
    <property type="entry name" value="Terpenoid cyclases/Protein prenyltransferases"/>
    <property type="match status" value="1"/>
</dbReference>
<dbReference type="EMBL" id="KZ110601">
    <property type="protein sequence ID" value="OSX59786.1"/>
    <property type="molecule type" value="Genomic_DNA"/>
</dbReference>
<dbReference type="Pfam" id="PF00702">
    <property type="entry name" value="Hydrolase"/>
    <property type="match status" value="1"/>
</dbReference>
<dbReference type="STRING" id="670580.A0A1X6MU84"/>
<evidence type="ECO:0008006" key="3">
    <source>
        <dbReference type="Google" id="ProtNLM"/>
    </source>
</evidence>
<organism evidence="1 2">
    <name type="scientific">Postia placenta MAD-698-R-SB12</name>
    <dbReference type="NCBI Taxonomy" id="670580"/>
    <lineage>
        <taxon>Eukaryota</taxon>
        <taxon>Fungi</taxon>
        <taxon>Dikarya</taxon>
        <taxon>Basidiomycota</taxon>
        <taxon>Agaricomycotina</taxon>
        <taxon>Agaricomycetes</taxon>
        <taxon>Polyporales</taxon>
        <taxon>Adustoporiaceae</taxon>
        <taxon>Rhodonia</taxon>
    </lineage>
</organism>
<dbReference type="OrthoDB" id="2012566at2759"/>
<dbReference type="GO" id="GO:0016791">
    <property type="term" value="F:phosphatase activity"/>
    <property type="evidence" value="ECO:0007669"/>
    <property type="project" value="UniProtKB-ARBA"/>
</dbReference>
<dbReference type="SFLD" id="SFLDG01129">
    <property type="entry name" value="C1.5:_HAD__Beta-PGM__Phosphata"/>
    <property type="match status" value="1"/>
</dbReference>
<dbReference type="Gene3D" id="3.40.50.1000">
    <property type="entry name" value="HAD superfamily/HAD-like"/>
    <property type="match status" value="1"/>
</dbReference>
<dbReference type="AlphaFoldDB" id="A0A1X6MU84"/>
<dbReference type="Proteomes" id="UP000194127">
    <property type="component" value="Unassembled WGS sequence"/>
</dbReference>